<dbReference type="InParanoid" id="A0A1M7FU29"/>
<dbReference type="PANTHER" id="PTHR30420:SF1">
    <property type="entry name" value="ARGININE N-SUCCINYLTRANSFERASE"/>
    <property type="match status" value="1"/>
</dbReference>
<dbReference type="STRING" id="29571.SAMN05878437_1098"/>
<accession>A0A1M7FU29</accession>
<dbReference type="SUPFAM" id="SSF55729">
    <property type="entry name" value="Acyl-CoA N-acyltransferases (Nat)"/>
    <property type="match status" value="1"/>
</dbReference>
<dbReference type="InterPro" id="IPR017650">
    <property type="entry name" value="Arginine_N-succinylTrfase"/>
</dbReference>
<dbReference type="EMBL" id="LT670847">
    <property type="protein sequence ID" value="SHM07561.1"/>
    <property type="molecule type" value="Genomic_DNA"/>
</dbReference>
<keyword evidence="3" id="KW-0012">Acyltransferase</keyword>
<dbReference type="PANTHER" id="PTHR30420">
    <property type="entry name" value="N-SUCCINYLARGININE DIHYDROLASE"/>
    <property type="match status" value="1"/>
</dbReference>
<evidence type="ECO:0000256" key="3">
    <source>
        <dbReference type="ARBA" id="ARBA00023315"/>
    </source>
</evidence>
<keyword evidence="6" id="KW-1185">Reference proteome</keyword>
<protein>
    <recommendedName>
        <fullName evidence="4">Arginine N-succinyltransferase</fullName>
        <ecNumber evidence="4">2.3.1.109</ecNumber>
    </recommendedName>
</protein>
<dbReference type="NCBIfam" id="TIGR03243">
    <property type="entry name" value="arg_catab_AOST"/>
    <property type="match status" value="1"/>
</dbReference>
<dbReference type="NCBIfam" id="TIGR03244">
    <property type="entry name" value="arg_catab_AstA"/>
    <property type="match status" value="1"/>
</dbReference>
<keyword evidence="1" id="KW-0056">Arginine metabolism</keyword>
<dbReference type="Proteomes" id="UP000190911">
    <property type="component" value="Chromosome I"/>
</dbReference>
<dbReference type="FunCoup" id="A0A1M7FU29">
    <property type="interactions" value="24"/>
</dbReference>
<dbReference type="InterPro" id="IPR016181">
    <property type="entry name" value="Acyl_CoA_acyltransferase"/>
</dbReference>
<evidence type="ECO:0000256" key="2">
    <source>
        <dbReference type="ARBA" id="ARBA00022679"/>
    </source>
</evidence>
<dbReference type="EC" id="2.3.1.109" evidence="4"/>
<evidence type="ECO:0000313" key="5">
    <source>
        <dbReference type="EMBL" id="SHM07561.1"/>
    </source>
</evidence>
<dbReference type="RefSeq" id="WP_079551924.1">
    <property type="nucleotide sequence ID" value="NZ_LT670847.1"/>
</dbReference>
<dbReference type="GO" id="GO:0006527">
    <property type="term" value="P:L-arginine catabolic process"/>
    <property type="evidence" value="ECO:0007669"/>
    <property type="project" value="UniProtKB-UniRule"/>
</dbReference>
<evidence type="ECO:0000256" key="1">
    <source>
        <dbReference type="ARBA" id="ARBA00022503"/>
    </source>
</evidence>
<sequence>MRIRPIARDDLDGLQALSQQAGVGFTSLPDNREFLAGKIEAAASAFEERTARDNRLYFFVLEDETDGELAGCCAIEGQVGHEVPFYHYRLGSLAHSSVQLDLHRTIDTLFLSSDHTGDTEVCSLFVRPEYRGEANRHLRNGALLSKARWLFIAEFRDSFPDKVLAEMRGLFDDNNRSPFWDSLGRHFFPMDFDEADRLTGLGQKSFIGELMPKFPIYTTFMPDEARDCIGQVHRHTRPALEMLKKEGLRWEGYIDIFDGGPTVEAYIDDVRAVRNSQCYRVEIDANAVDESVSRWLAATTTMLGFTAAWVGRAPRDENIVLTPAEARRLNVTTGDTLRLLET</sequence>
<dbReference type="AlphaFoldDB" id="A0A1M7FU29"/>
<evidence type="ECO:0000256" key="4">
    <source>
        <dbReference type="NCBIfam" id="TIGR03244"/>
    </source>
</evidence>
<reference evidence="5 6" key="1">
    <citation type="submission" date="2016-11" db="EMBL/GenBank/DDBJ databases">
        <authorList>
            <person name="Jaros S."/>
            <person name="Januszkiewicz K."/>
            <person name="Wedrychowicz H."/>
        </authorList>
    </citation>
    <scope>NUCLEOTIDE SEQUENCE [LARGE SCALE GENOMIC DNA]</scope>
    <source>
        <strain evidence="5 6">ACAM 12</strain>
    </source>
</reference>
<organism evidence="5 6">
    <name type="scientific">Vreelandella subglaciescola</name>
    <dbReference type="NCBI Taxonomy" id="29571"/>
    <lineage>
        <taxon>Bacteria</taxon>
        <taxon>Pseudomonadati</taxon>
        <taxon>Pseudomonadota</taxon>
        <taxon>Gammaproteobacteria</taxon>
        <taxon>Oceanospirillales</taxon>
        <taxon>Halomonadaceae</taxon>
        <taxon>Vreelandella</taxon>
    </lineage>
</organism>
<dbReference type="Pfam" id="PF04958">
    <property type="entry name" value="AstA"/>
    <property type="match status" value="1"/>
</dbReference>
<keyword evidence="2 5" id="KW-0808">Transferase</keyword>
<dbReference type="GO" id="GO:0008791">
    <property type="term" value="F:arginine N-succinyltransferase activity"/>
    <property type="evidence" value="ECO:0007669"/>
    <property type="project" value="UniProtKB-UniRule"/>
</dbReference>
<evidence type="ECO:0000313" key="6">
    <source>
        <dbReference type="Proteomes" id="UP000190911"/>
    </source>
</evidence>
<dbReference type="OrthoDB" id="21121at2"/>
<dbReference type="Gene3D" id="3.40.630.30">
    <property type="match status" value="1"/>
</dbReference>
<name>A0A1M7FU29_9GAMM</name>
<dbReference type="InterPro" id="IPR007041">
    <property type="entry name" value="Arg_succinylTrfase_AstA/AruG"/>
</dbReference>
<gene>
    <name evidence="5" type="ORF">SAMN05878437_1098</name>
</gene>
<proteinExistence type="predicted"/>